<feature type="transmembrane region" description="Helical" evidence="2">
    <location>
        <begin position="37"/>
        <end position="61"/>
    </location>
</feature>
<evidence type="ECO:0000313" key="3">
    <source>
        <dbReference type="EMBL" id="CAB3239984.1"/>
    </source>
</evidence>
<evidence type="ECO:0000256" key="1">
    <source>
        <dbReference type="SAM" id="MobiDB-lite"/>
    </source>
</evidence>
<dbReference type="GO" id="GO:0032259">
    <property type="term" value="P:methylation"/>
    <property type="evidence" value="ECO:0007669"/>
    <property type="project" value="UniProtKB-KW"/>
</dbReference>
<dbReference type="GO" id="GO:0008168">
    <property type="term" value="F:methyltransferase activity"/>
    <property type="evidence" value="ECO:0007669"/>
    <property type="project" value="UniProtKB-KW"/>
</dbReference>
<feature type="compositionally biased region" description="Basic and acidic residues" evidence="1">
    <location>
        <begin position="113"/>
        <end position="132"/>
    </location>
</feature>
<gene>
    <name evidence="3" type="primary">Drosha</name>
</gene>
<proteinExistence type="evidence at transcript level"/>
<keyword evidence="3" id="KW-0808">Transferase</keyword>
<reference evidence="3" key="1">
    <citation type="submission" date="2020-04" db="EMBL/GenBank/DDBJ databases">
        <authorList>
            <person name="Neveu A P."/>
        </authorList>
    </citation>
    <scope>NUCLEOTIDE SEQUENCE</scope>
    <source>
        <tissue evidence="3">Whole embryo</tissue>
    </source>
</reference>
<keyword evidence="2" id="KW-0812">Transmembrane</keyword>
<evidence type="ECO:0000256" key="2">
    <source>
        <dbReference type="SAM" id="Phobius"/>
    </source>
</evidence>
<feature type="transmembrane region" description="Helical" evidence="2">
    <location>
        <begin position="73"/>
        <end position="92"/>
    </location>
</feature>
<feature type="region of interest" description="Disordered" evidence="1">
    <location>
        <begin position="113"/>
        <end position="171"/>
    </location>
</feature>
<keyword evidence="3" id="KW-0489">Methyltransferase</keyword>
<dbReference type="EMBL" id="LR784655">
    <property type="protein sequence ID" value="CAB3239984.1"/>
    <property type="molecule type" value="mRNA"/>
</dbReference>
<name>A0A6F9DAS7_9ASCI</name>
<keyword evidence="2" id="KW-0472">Membrane</keyword>
<accession>A0A6F9DAS7</accession>
<keyword evidence="2" id="KW-1133">Transmembrane helix</keyword>
<protein>
    <submittedName>
        <fullName evidence="3">Probable S-adenosylmethionine-dependent methyltransferase CRG1</fullName>
    </submittedName>
</protein>
<organism evidence="3">
    <name type="scientific">Phallusia mammillata</name>
    <dbReference type="NCBI Taxonomy" id="59560"/>
    <lineage>
        <taxon>Eukaryota</taxon>
        <taxon>Metazoa</taxon>
        <taxon>Chordata</taxon>
        <taxon>Tunicata</taxon>
        <taxon>Ascidiacea</taxon>
        <taxon>Phlebobranchia</taxon>
        <taxon>Ascidiidae</taxon>
        <taxon>Phallusia</taxon>
    </lineage>
</organism>
<dbReference type="AlphaFoldDB" id="A0A6F9DAS7"/>
<sequence length="171" mass="19144">MEPPMQDPRPVSSNQEFAEFRKDLAAYKKKTWWTVRILVVIAFLISCGVPVIICGIMFLVTKTDPPSTGIGEIMLPIGCVSLFGGALVFCICRNKIATKRQYQGILGRRGLDPERNTHFNPERFRQEEEPRSSGRAVRGIAPQSERPRRGNSARSSDDTPPPPDYAVIEDL</sequence>